<dbReference type="GO" id="GO:0005763">
    <property type="term" value="C:mitochondrial small ribosomal subunit"/>
    <property type="evidence" value="ECO:0007669"/>
    <property type="project" value="InterPro"/>
</dbReference>
<dbReference type="PANTHER" id="PTHR24088">
    <property type="entry name" value="28S RIBOSOMAL PROTEIN S17, MITOCHONDRIAL"/>
    <property type="match status" value="1"/>
</dbReference>
<proteinExistence type="predicted"/>
<dbReference type="AlphaFoldDB" id="A0AAN8JLU2"/>
<dbReference type="GO" id="GO:0003735">
    <property type="term" value="F:structural constituent of ribosome"/>
    <property type="evidence" value="ECO:0007669"/>
    <property type="project" value="InterPro"/>
</dbReference>
<dbReference type="PANTHER" id="PTHR24088:SF0">
    <property type="entry name" value="SMALL RIBOSOMAL SUBUNIT PROTEIN US17M"/>
    <property type="match status" value="1"/>
</dbReference>
<sequence>MASSGRYIMGQVMKRGIGRDNTLKVRCLQMKLDTYLNKYFNERKHIWAKEYEVKCNVGDIVLLQEMSELKIPRITHDIKEVVFPLGMVVDPITGRRCRGTEYIDESNRKLEAEKIATEKSL</sequence>
<accession>A0AAN8JLU2</accession>
<dbReference type="Proteomes" id="UP001347796">
    <property type="component" value="Unassembled WGS sequence"/>
</dbReference>
<dbReference type="SUPFAM" id="SSF50249">
    <property type="entry name" value="Nucleic acid-binding proteins"/>
    <property type="match status" value="1"/>
</dbReference>
<dbReference type="InterPro" id="IPR039193">
    <property type="entry name" value="Ribosomal_uS17m_metazoa"/>
</dbReference>
<evidence type="ECO:0000313" key="2">
    <source>
        <dbReference type="Proteomes" id="UP001347796"/>
    </source>
</evidence>
<evidence type="ECO:0008006" key="3">
    <source>
        <dbReference type="Google" id="ProtNLM"/>
    </source>
</evidence>
<protein>
    <recommendedName>
        <fullName evidence="3">Mitochondrial ribosomal protein S17</fullName>
    </recommendedName>
</protein>
<gene>
    <name evidence="1" type="ORF">SNE40_013262</name>
</gene>
<reference evidence="1 2" key="1">
    <citation type="submission" date="2024-01" db="EMBL/GenBank/DDBJ databases">
        <title>The genome of the rayed Mediterranean limpet Patella caerulea (Linnaeus, 1758).</title>
        <authorList>
            <person name="Anh-Thu Weber A."/>
            <person name="Halstead-Nussloch G."/>
        </authorList>
    </citation>
    <scope>NUCLEOTIDE SEQUENCE [LARGE SCALE GENOMIC DNA]</scope>
    <source>
        <strain evidence="1">AATW-2023a</strain>
        <tissue evidence="1">Whole specimen</tissue>
    </source>
</reference>
<dbReference type="GO" id="GO:0032543">
    <property type="term" value="P:mitochondrial translation"/>
    <property type="evidence" value="ECO:0007669"/>
    <property type="project" value="TreeGrafter"/>
</dbReference>
<dbReference type="EMBL" id="JAZGQO010000009">
    <property type="protein sequence ID" value="KAK6178476.1"/>
    <property type="molecule type" value="Genomic_DNA"/>
</dbReference>
<name>A0AAN8JLU2_PATCE</name>
<organism evidence="1 2">
    <name type="scientific">Patella caerulea</name>
    <name type="common">Rayed Mediterranean limpet</name>
    <dbReference type="NCBI Taxonomy" id="87958"/>
    <lineage>
        <taxon>Eukaryota</taxon>
        <taxon>Metazoa</taxon>
        <taxon>Spiralia</taxon>
        <taxon>Lophotrochozoa</taxon>
        <taxon>Mollusca</taxon>
        <taxon>Gastropoda</taxon>
        <taxon>Patellogastropoda</taxon>
        <taxon>Patelloidea</taxon>
        <taxon>Patellidae</taxon>
        <taxon>Patella</taxon>
    </lineage>
</organism>
<dbReference type="InterPro" id="IPR012340">
    <property type="entry name" value="NA-bd_OB-fold"/>
</dbReference>
<comment type="caution">
    <text evidence="1">The sequence shown here is derived from an EMBL/GenBank/DDBJ whole genome shotgun (WGS) entry which is preliminary data.</text>
</comment>
<evidence type="ECO:0000313" key="1">
    <source>
        <dbReference type="EMBL" id="KAK6178476.1"/>
    </source>
</evidence>
<dbReference type="Gene3D" id="2.40.50.140">
    <property type="entry name" value="Nucleic acid-binding proteins"/>
    <property type="match status" value="1"/>
</dbReference>
<keyword evidence="2" id="KW-1185">Reference proteome</keyword>